<comment type="caution">
    <text evidence="1">The sequence shown here is derived from an EMBL/GenBank/DDBJ whole genome shotgun (WGS) entry which is preliminary data.</text>
</comment>
<dbReference type="Proteomes" id="UP001457282">
    <property type="component" value="Unassembled WGS sequence"/>
</dbReference>
<keyword evidence="2" id="KW-1185">Reference proteome</keyword>
<reference evidence="1 2" key="1">
    <citation type="journal article" date="2023" name="G3 (Bethesda)">
        <title>A chromosome-length genome assembly and annotation of blackberry (Rubus argutus, cv. 'Hillquist').</title>
        <authorList>
            <person name="Bruna T."/>
            <person name="Aryal R."/>
            <person name="Dudchenko O."/>
            <person name="Sargent D.J."/>
            <person name="Mead D."/>
            <person name="Buti M."/>
            <person name="Cavallini A."/>
            <person name="Hytonen T."/>
            <person name="Andres J."/>
            <person name="Pham M."/>
            <person name="Weisz D."/>
            <person name="Mascagni F."/>
            <person name="Usai G."/>
            <person name="Natali L."/>
            <person name="Bassil N."/>
            <person name="Fernandez G.E."/>
            <person name="Lomsadze A."/>
            <person name="Armour M."/>
            <person name="Olukolu B."/>
            <person name="Poorten T."/>
            <person name="Britton C."/>
            <person name="Davik J."/>
            <person name="Ashrafi H."/>
            <person name="Aiden E.L."/>
            <person name="Borodovsky M."/>
            <person name="Worthington M."/>
        </authorList>
    </citation>
    <scope>NUCLEOTIDE SEQUENCE [LARGE SCALE GENOMIC DNA]</scope>
    <source>
        <strain evidence="1">PI 553951</strain>
    </source>
</reference>
<evidence type="ECO:0000313" key="2">
    <source>
        <dbReference type="Proteomes" id="UP001457282"/>
    </source>
</evidence>
<dbReference type="AlphaFoldDB" id="A0AAW1VQ59"/>
<organism evidence="1 2">
    <name type="scientific">Rubus argutus</name>
    <name type="common">Southern blackberry</name>
    <dbReference type="NCBI Taxonomy" id="59490"/>
    <lineage>
        <taxon>Eukaryota</taxon>
        <taxon>Viridiplantae</taxon>
        <taxon>Streptophyta</taxon>
        <taxon>Embryophyta</taxon>
        <taxon>Tracheophyta</taxon>
        <taxon>Spermatophyta</taxon>
        <taxon>Magnoliopsida</taxon>
        <taxon>eudicotyledons</taxon>
        <taxon>Gunneridae</taxon>
        <taxon>Pentapetalae</taxon>
        <taxon>rosids</taxon>
        <taxon>fabids</taxon>
        <taxon>Rosales</taxon>
        <taxon>Rosaceae</taxon>
        <taxon>Rosoideae</taxon>
        <taxon>Rosoideae incertae sedis</taxon>
        <taxon>Rubus</taxon>
    </lineage>
</organism>
<dbReference type="EMBL" id="JBEDUW010000007">
    <property type="protein sequence ID" value="KAK9910509.1"/>
    <property type="molecule type" value="Genomic_DNA"/>
</dbReference>
<protein>
    <submittedName>
        <fullName evidence="1">Uncharacterized protein</fullName>
    </submittedName>
</protein>
<accession>A0AAW1VQ59</accession>
<name>A0AAW1VQ59_RUBAR</name>
<evidence type="ECO:0000313" key="1">
    <source>
        <dbReference type="EMBL" id="KAK9910509.1"/>
    </source>
</evidence>
<sequence>MGYSGGDGSAWLDGDGWSRGRALLAVAKEDWAATVVRIGSEQRKGGGWLRGAVEVELAAVWMSKSIGLQIEWLCAI</sequence>
<gene>
    <name evidence="1" type="ORF">M0R45_034468</name>
</gene>
<proteinExistence type="predicted"/>